<protein>
    <submittedName>
        <fullName evidence="2">Uncharacterized protein</fullName>
    </submittedName>
</protein>
<reference evidence="2 3" key="1">
    <citation type="submission" date="2016-07" db="EMBL/GenBank/DDBJ databases">
        <title>Multiple horizontal gene transfer events from other fungi enriched the ability of initially mycotrophic Trichoderma (Ascomycota) to feed on dead plant biomass.</title>
        <authorList>
            <consortium name="DOE Joint Genome Institute"/>
            <person name="Aerts A."/>
            <person name="Atanasova L."/>
            <person name="Chenthamara K."/>
            <person name="Zhang J."/>
            <person name="Grujic M."/>
            <person name="Henrissat B."/>
            <person name="Kuo A."/>
            <person name="Salamov A."/>
            <person name="Lipzen A."/>
            <person name="Labutti K."/>
            <person name="Barry K."/>
            <person name="Miao Y."/>
            <person name="Rahimi M.J."/>
            <person name="Shen Q."/>
            <person name="Grigoriev I.V."/>
            <person name="Kubicek C.P."/>
            <person name="Druzhinina I.S."/>
        </authorList>
    </citation>
    <scope>NUCLEOTIDE SEQUENCE [LARGE SCALE GENOMIC DNA]</scope>
    <source>
        <strain evidence="2 3">ATCC 18648</strain>
    </source>
</reference>
<proteinExistence type="predicted"/>
<sequence length="296" mass="33271">MTICMRLCSRTKSLEHAASLSNASVVRLQYASGSSSTCRKHWTASVWSGRRASHLCFATGDPHHPQPRPAASRRRRPQNVGVRHAARARFASAVEWGVTFIMRRGITECRGLAGLPETRPKGKETLGLSDPYRTRARQSTCQARISAARDELREACPVVRPSGGHQGGAQDFHRPRITDKGERIPSQACHKFDSARIDVALHRYYAGRRRICLIHEARPQWESLWRDSGRHREAMLCMPTRCKCKPHRAMAQMRRYRPASSNASSQFANRGDSQLLPASSGEYRRCTWEAASTALL</sequence>
<keyword evidence="3" id="KW-1185">Reference proteome</keyword>
<dbReference type="EMBL" id="KZ679140">
    <property type="protein sequence ID" value="PTB72803.1"/>
    <property type="molecule type" value="Genomic_DNA"/>
</dbReference>
<organism evidence="2 3">
    <name type="scientific">Trichoderma longibrachiatum ATCC 18648</name>
    <dbReference type="NCBI Taxonomy" id="983965"/>
    <lineage>
        <taxon>Eukaryota</taxon>
        <taxon>Fungi</taxon>
        <taxon>Dikarya</taxon>
        <taxon>Ascomycota</taxon>
        <taxon>Pezizomycotina</taxon>
        <taxon>Sordariomycetes</taxon>
        <taxon>Hypocreomycetidae</taxon>
        <taxon>Hypocreales</taxon>
        <taxon>Hypocreaceae</taxon>
        <taxon>Trichoderma</taxon>
    </lineage>
</organism>
<evidence type="ECO:0000256" key="1">
    <source>
        <dbReference type="SAM" id="MobiDB-lite"/>
    </source>
</evidence>
<gene>
    <name evidence="2" type="ORF">M440DRAFT_1433572</name>
</gene>
<evidence type="ECO:0000313" key="3">
    <source>
        <dbReference type="Proteomes" id="UP000240760"/>
    </source>
</evidence>
<feature type="region of interest" description="Disordered" evidence="1">
    <location>
        <begin position="59"/>
        <end position="81"/>
    </location>
</feature>
<dbReference type="Proteomes" id="UP000240760">
    <property type="component" value="Unassembled WGS sequence"/>
</dbReference>
<accession>A0A2T4BU09</accession>
<dbReference type="AlphaFoldDB" id="A0A2T4BU09"/>
<evidence type="ECO:0000313" key="2">
    <source>
        <dbReference type="EMBL" id="PTB72803.1"/>
    </source>
</evidence>
<name>A0A2T4BU09_TRILO</name>